<dbReference type="PROSITE" id="PS00149">
    <property type="entry name" value="SULFATASE_2"/>
    <property type="match status" value="1"/>
</dbReference>
<comment type="caution">
    <text evidence="7">The sequence shown here is derived from an EMBL/GenBank/DDBJ whole genome shotgun (WGS) entry which is preliminary data.</text>
</comment>
<dbReference type="GO" id="GO:0046872">
    <property type="term" value="F:metal ion binding"/>
    <property type="evidence" value="ECO:0007669"/>
    <property type="project" value="UniProtKB-KW"/>
</dbReference>
<keyword evidence="3" id="KW-0378">Hydrolase</keyword>
<protein>
    <submittedName>
        <fullName evidence="7">Acetylgalactosamine-6-sulfatase</fullName>
    </submittedName>
</protein>
<feature type="domain" description="Sulfatase N-terminal" evidence="6">
    <location>
        <begin position="22"/>
        <end position="407"/>
    </location>
</feature>
<organism evidence="7 8">
    <name type="scientific">Seminavis robusta</name>
    <dbReference type="NCBI Taxonomy" id="568900"/>
    <lineage>
        <taxon>Eukaryota</taxon>
        <taxon>Sar</taxon>
        <taxon>Stramenopiles</taxon>
        <taxon>Ochrophyta</taxon>
        <taxon>Bacillariophyta</taxon>
        <taxon>Bacillariophyceae</taxon>
        <taxon>Bacillariophycidae</taxon>
        <taxon>Naviculales</taxon>
        <taxon>Naviculaceae</taxon>
        <taxon>Seminavis</taxon>
    </lineage>
</organism>
<dbReference type="AlphaFoldDB" id="A0A9N8HG49"/>
<dbReference type="InterPro" id="IPR000917">
    <property type="entry name" value="Sulfatase_N"/>
</dbReference>
<name>A0A9N8HG49_9STRA</name>
<reference evidence="7" key="1">
    <citation type="submission" date="2020-06" db="EMBL/GenBank/DDBJ databases">
        <authorList>
            <consortium name="Plant Systems Biology data submission"/>
        </authorList>
    </citation>
    <scope>NUCLEOTIDE SEQUENCE</scope>
    <source>
        <strain evidence="7">D6</strain>
    </source>
</reference>
<dbReference type="EMBL" id="CAICTM010000610">
    <property type="protein sequence ID" value="CAB9513773.1"/>
    <property type="molecule type" value="Genomic_DNA"/>
</dbReference>
<dbReference type="OrthoDB" id="195633at2759"/>
<dbReference type="Gene3D" id="3.40.720.10">
    <property type="entry name" value="Alkaline Phosphatase, subunit A"/>
    <property type="match status" value="2"/>
</dbReference>
<evidence type="ECO:0000256" key="5">
    <source>
        <dbReference type="SAM" id="SignalP"/>
    </source>
</evidence>
<evidence type="ECO:0000313" key="7">
    <source>
        <dbReference type="EMBL" id="CAB9513773.1"/>
    </source>
</evidence>
<feature type="signal peptide" evidence="5">
    <location>
        <begin position="1"/>
        <end position="17"/>
    </location>
</feature>
<evidence type="ECO:0000259" key="6">
    <source>
        <dbReference type="Pfam" id="PF00884"/>
    </source>
</evidence>
<accession>A0A9N8HG49</accession>
<dbReference type="GO" id="GO:0004065">
    <property type="term" value="F:arylsulfatase activity"/>
    <property type="evidence" value="ECO:0007669"/>
    <property type="project" value="TreeGrafter"/>
</dbReference>
<feature type="chain" id="PRO_5040301813" evidence="5">
    <location>
        <begin position="18"/>
        <end position="565"/>
    </location>
</feature>
<keyword evidence="8" id="KW-1185">Reference proteome</keyword>
<dbReference type="PANTHER" id="PTHR42693:SF11">
    <property type="entry name" value="ARYLSULFATASE A"/>
    <property type="match status" value="1"/>
</dbReference>
<dbReference type="Pfam" id="PF14707">
    <property type="entry name" value="Sulfatase_C"/>
    <property type="match status" value="1"/>
</dbReference>
<keyword evidence="2" id="KW-0479">Metal-binding</keyword>
<evidence type="ECO:0000256" key="1">
    <source>
        <dbReference type="ARBA" id="ARBA00008779"/>
    </source>
</evidence>
<comment type="similarity">
    <text evidence="1">Belongs to the sulfatase family.</text>
</comment>
<dbReference type="SUPFAM" id="SSF53649">
    <property type="entry name" value="Alkaline phosphatase-like"/>
    <property type="match status" value="1"/>
</dbReference>
<dbReference type="Pfam" id="PF00884">
    <property type="entry name" value="Sulfatase"/>
    <property type="match status" value="1"/>
</dbReference>
<dbReference type="PANTHER" id="PTHR42693">
    <property type="entry name" value="ARYLSULFATASE FAMILY MEMBER"/>
    <property type="match status" value="1"/>
</dbReference>
<dbReference type="InterPro" id="IPR024607">
    <property type="entry name" value="Sulfatase_CS"/>
</dbReference>
<sequence length="565" mass="62201">MLFVVFALALILTQAHAKDLPPNVIIMLADNLGYADVSFLGAPAGRTPNIDRLAKEGMQFQHWNSAAHLCSASRATLLTGKYAARTGVYPSVFANDAVYGLMPFEVSIANYLKEEGYATSLVGKWHLGHRPPYLPTKQGFDEWLGIPFHMSGGSLDNHVCSYDEDQSWWLPLYDGDSIVEQPVKLNELSKRYASRATGFIKEQVGKNTPFFLYLAFSHVHQLCAPKDGKEQETCQWTGSPTADDTVQGLNKTFGDAVAEMDWIVGEVTKMLDSLDVANKTFVLFTSDNGPWLAEQSCSGAKGPFHGRWLADNVDQNCIACPHDFEPCPTNDRPRRCRLRGVNPESEDAAFYLDGVHCGEDVGLGSLWEANLRMPAVARQPGKIRAGASSSAVVSTLDVFPTVLSFLNASLPPGLDGMDISSVLFGREHEYDSANRTLFFWRDGFSEGSLPPPYGRLDVAAVKIGHMKAHLYTKSAHYNDDDAVHHVPPLLFDVHADPAEAFPLNPDDHKELLARMEQLVKTHKESIEWTTPLALAKDPKYRPCADPQNGCRTGAGLPERVVLNGD</sequence>
<dbReference type="InterPro" id="IPR017850">
    <property type="entry name" value="Alkaline_phosphatase_core_sf"/>
</dbReference>
<evidence type="ECO:0000256" key="3">
    <source>
        <dbReference type="ARBA" id="ARBA00022801"/>
    </source>
</evidence>
<proteinExistence type="inferred from homology"/>
<keyword evidence="5" id="KW-0732">Signal</keyword>
<dbReference type="Proteomes" id="UP001153069">
    <property type="component" value="Unassembled WGS sequence"/>
</dbReference>
<gene>
    <name evidence="7" type="ORF">SEMRO_611_G175380.1</name>
</gene>
<dbReference type="Gene3D" id="3.30.1120.10">
    <property type="match status" value="1"/>
</dbReference>
<evidence type="ECO:0000313" key="8">
    <source>
        <dbReference type="Proteomes" id="UP001153069"/>
    </source>
</evidence>
<evidence type="ECO:0000256" key="2">
    <source>
        <dbReference type="ARBA" id="ARBA00022723"/>
    </source>
</evidence>
<evidence type="ECO:0000256" key="4">
    <source>
        <dbReference type="ARBA" id="ARBA00022837"/>
    </source>
</evidence>
<dbReference type="InterPro" id="IPR050738">
    <property type="entry name" value="Sulfatase"/>
</dbReference>
<keyword evidence="4" id="KW-0106">Calcium</keyword>